<dbReference type="EMBL" id="JAOCKG010000009">
    <property type="protein sequence ID" value="MDH2052851.1"/>
    <property type="molecule type" value="Genomic_DNA"/>
</dbReference>
<organism evidence="1 2">
    <name type="scientific">Achromobacter marplatensis</name>
    <dbReference type="NCBI Taxonomy" id="470868"/>
    <lineage>
        <taxon>Bacteria</taxon>
        <taxon>Pseudomonadati</taxon>
        <taxon>Pseudomonadota</taxon>
        <taxon>Betaproteobacteria</taxon>
        <taxon>Burkholderiales</taxon>
        <taxon>Alcaligenaceae</taxon>
        <taxon>Achromobacter</taxon>
    </lineage>
</organism>
<sequence>MTFIIKGAPTIEAKITIKGQGREQQLNVTFRHKTRKEYEALMKRLAADKITTDELLLELMEKWDADAPLGKESLALLKEHQPGADLAIVSAYNEALTVERQKN</sequence>
<gene>
    <name evidence="1" type="ORF">N5K24_20780</name>
</gene>
<dbReference type="Proteomes" id="UP001161276">
    <property type="component" value="Unassembled WGS sequence"/>
</dbReference>
<comment type="caution">
    <text evidence="1">The sequence shown here is derived from an EMBL/GenBank/DDBJ whole genome shotgun (WGS) entry which is preliminary data.</text>
</comment>
<dbReference type="Pfam" id="PF08748">
    <property type="entry name" value="Phage_TAC_4"/>
    <property type="match status" value="1"/>
</dbReference>
<evidence type="ECO:0000313" key="2">
    <source>
        <dbReference type="Proteomes" id="UP001161276"/>
    </source>
</evidence>
<protein>
    <submittedName>
        <fullName evidence="1">Phage tail assembly chaperone</fullName>
    </submittedName>
</protein>
<evidence type="ECO:0000313" key="1">
    <source>
        <dbReference type="EMBL" id="MDH2052851.1"/>
    </source>
</evidence>
<proteinExistence type="predicted"/>
<dbReference type="AlphaFoldDB" id="A0AA43B009"/>
<dbReference type="InterPro" id="IPR014859">
    <property type="entry name" value="Phage_TAC_4"/>
</dbReference>
<name>A0AA43B009_9BURK</name>
<reference evidence="1" key="1">
    <citation type="submission" date="2022-09" db="EMBL/GenBank/DDBJ databases">
        <title>Intensive care unit water sources are persistently colonized with multi-drug resistant bacteria and are the site of extensive horizontal gene transfer of antibiotic resistance genes.</title>
        <authorList>
            <person name="Diorio-Toth L."/>
        </authorList>
    </citation>
    <scope>NUCLEOTIDE SEQUENCE</scope>
    <source>
        <strain evidence="1">GD03676</strain>
    </source>
</reference>
<dbReference type="RefSeq" id="WP_280028339.1">
    <property type="nucleotide sequence ID" value="NZ_JAOCKG010000009.1"/>
</dbReference>
<accession>A0AA43B009</accession>